<reference evidence="1 2" key="1">
    <citation type="journal article" date="2019" name="Nat. Ecol. Evol.">
        <title>Megaphylogeny resolves global patterns of mushroom evolution.</title>
        <authorList>
            <person name="Varga T."/>
            <person name="Krizsan K."/>
            <person name="Foldi C."/>
            <person name="Dima B."/>
            <person name="Sanchez-Garcia M."/>
            <person name="Sanchez-Ramirez S."/>
            <person name="Szollosi G.J."/>
            <person name="Szarkandi J.G."/>
            <person name="Papp V."/>
            <person name="Albert L."/>
            <person name="Andreopoulos W."/>
            <person name="Angelini C."/>
            <person name="Antonin V."/>
            <person name="Barry K.W."/>
            <person name="Bougher N.L."/>
            <person name="Buchanan P."/>
            <person name="Buyck B."/>
            <person name="Bense V."/>
            <person name="Catcheside P."/>
            <person name="Chovatia M."/>
            <person name="Cooper J."/>
            <person name="Damon W."/>
            <person name="Desjardin D."/>
            <person name="Finy P."/>
            <person name="Geml J."/>
            <person name="Haridas S."/>
            <person name="Hughes K."/>
            <person name="Justo A."/>
            <person name="Karasinski D."/>
            <person name="Kautmanova I."/>
            <person name="Kiss B."/>
            <person name="Kocsube S."/>
            <person name="Kotiranta H."/>
            <person name="LaButti K.M."/>
            <person name="Lechner B.E."/>
            <person name="Liimatainen K."/>
            <person name="Lipzen A."/>
            <person name="Lukacs Z."/>
            <person name="Mihaltcheva S."/>
            <person name="Morgado L.N."/>
            <person name="Niskanen T."/>
            <person name="Noordeloos M.E."/>
            <person name="Ohm R.A."/>
            <person name="Ortiz-Santana B."/>
            <person name="Ovrebo C."/>
            <person name="Racz N."/>
            <person name="Riley R."/>
            <person name="Savchenko A."/>
            <person name="Shiryaev A."/>
            <person name="Soop K."/>
            <person name="Spirin V."/>
            <person name="Szebenyi C."/>
            <person name="Tomsovsky M."/>
            <person name="Tulloss R.E."/>
            <person name="Uehling J."/>
            <person name="Grigoriev I.V."/>
            <person name="Vagvolgyi C."/>
            <person name="Papp T."/>
            <person name="Martin F.M."/>
            <person name="Miettinen O."/>
            <person name="Hibbett D.S."/>
            <person name="Nagy L.G."/>
        </authorList>
    </citation>
    <scope>NUCLEOTIDE SEQUENCE [LARGE SCALE GENOMIC DNA]</scope>
    <source>
        <strain evidence="1 2">NL-1719</strain>
    </source>
</reference>
<proteinExistence type="predicted"/>
<evidence type="ECO:0000313" key="1">
    <source>
        <dbReference type="EMBL" id="TFK62648.1"/>
    </source>
</evidence>
<evidence type="ECO:0000313" key="2">
    <source>
        <dbReference type="Proteomes" id="UP000308600"/>
    </source>
</evidence>
<organism evidence="1 2">
    <name type="scientific">Pluteus cervinus</name>
    <dbReference type="NCBI Taxonomy" id="181527"/>
    <lineage>
        <taxon>Eukaryota</taxon>
        <taxon>Fungi</taxon>
        <taxon>Dikarya</taxon>
        <taxon>Basidiomycota</taxon>
        <taxon>Agaricomycotina</taxon>
        <taxon>Agaricomycetes</taxon>
        <taxon>Agaricomycetidae</taxon>
        <taxon>Agaricales</taxon>
        <taxon>Pluteineae</taxon>
        <taxon>Pluteaceae</taxon>
        <taxon>Pluteus</taxon>
    </lineage>
</organism>
<sequence length="169" mass="18984">MVVDEHKRRYQTQLDALHSREKGMRRWCAGLGLRKRLEIFLEDSDMPPLAASLDYTVDNLIGRRGRFSILLEIWWAIIPVHFRVLEQPYLGRPRTNAVRFYGFGSEFYTGGRPKFDGQVLAGASGGLLGLNRSPLSSACEVSASDILLDMPCADSNALMAFDFGRKDAD</sequence>
<name>A0ACD3A9W0_9AGAR</name>
<keyword evidence="2" id="KW-1185">Reference proteome</keyword>
<protein>
    <submittedName>
        <fullName evidence="1">Uncharacterized protein</fullName>
    </submittedName>
</protein>
<dbReference type="Proteomes" id="UP000308600">
    <property type="component" value="Unassembled WGS sequence"/>
</dbReference>
<accession>A0ACD3A9W0</accession>
<dbReference type="EMBL" id="ML208568">
    <property type="protein sequence ID" value="TFK62648.1"/>
    <property type="molecule type" value="Genomic_DNA"/>
</dbReference>
<gene>
    <name evidence="1" type="ORF">BDN72DRAFT_381731</name>
</gene>